<dbReference type="EMBL" id="JBHTCS010000018">
    <property type="protein sequence ID" value="MFC7449554.1"/>
    <property type="molecule type" value="Genomic_DNA"/>
</dbReference>
<protein>
    <submittedName>
        <fullName evidence="2">MarR family winged helix-turn-helix transcriptional regulator</fullName>
    </submittedName>
</protein>
<comment type="caution">
    <text evidence="2">The sequence shown here is derived from an EMBL/GenBank/DDBJ whole genome shotgun (WGS) entry which is preliminary data.</text>
</comment>
<feature type="domain" description="HTH marR-type" evidence="1">
    <location>
        <begin position="30"/>
        <end position="163"/>
    </location>
</feature>
<keyword evidence="3" id="KW-1185">Reference proteome</keyword>
<dbReference type="RefSeq" id="WP_378406672.1">
    <property type="nucleotide sequence ID" value="NZ_JBHTCS010000018.1"/>
</dbReference>
<evidence type="ECO:0000259" key="1">
    <source>
        <dbReference type="PROSITE" id="PS50995"/>
    </source>
</evidence>
<dbReference type="PROSITE" id="PS50995">
    <property type="entry name" value="HTH_MARR_2"/>
    <property type="match status" value="1"/>
</dbReference>
<dbReference type="InterPro" id="IPR000835">
    <property type="entry name" value="HTH_MarR-typ"/>
</dbReference>
<dbReference type="Pfam" id="PF01047">
    <property type="entry name" value="MarR"/>
    <property type="match status" value="1"/>
</dbReference>
<accession>A0ABW2S1D2</accession>
<name>A0ABW2S1D2_9NOCA</name>
<dbReference type="PANTHER" id="PTHR33164">
    <property type="entry name" value="TRANSCRIPTIONAL REGULATOR, MARR FAMILY"/>
    <property type="match status" value="1"/>
</dbReference>
<reference evidence="3" key="1">
    <citation type="journal article" date="2019" name="Int. J. Syst. Evol. Microbiol.">
        <title>The Global Catalogue of Microorganisms (GCM) 10K type strain sequencing project: providing services to taxonomists for standard genome sequencing and annotation.</title>
        <authorList>
            <consortium name="The Broad Institute Genomics Platform"/>
            <consortium name="The Broad Institute Genome Sequencing Center for Infectious Disease"/>
            <person name="Wu L."/>
            <person name="Ma J."/>
        </authorList>
    </citation>
    <scope>NUCLEOTIDE SEQUENCE [LARGE SCALE GENOMIC DNA]</scope>
    <source>
        <strain evidence="3">ICMP 19430</strain>
    </source>
</reference>
<evidence type="ECO:0000313" key="3">
    <source>
        <dbReference type="Proteomes" id="UP001596484"/>
    </source>
</evidence>
<dbReference type="Proteomes" id="UP001596484">
    <property type="component" value="Unassembled WGS sequence"/>
</dbReference>
<dbReference type="Gene3D" id="1.10.10.10">
    <property type="entry name" value="Winged helix-like DNA-binding domain superfamily/Winged helix DNA-binding domain"/>
    <property type="match status" value="1"/>
</dbReference>
<dbReference type="SUPFAM" id="SSF46785">
    <property type="entry name" value="Winged helix' DNA-binding domain"/>
    <property type="match status" value="1"/>
</dbReference>
<dbReference type="InterPro" id="IPR036388">
    <property type="entry name" value="WH-like_DNA-bd_sf"/>
</dbReference>
<sequence>MPPSSPLPLDPIEEAHRQWEKHGWGDVADGMAAVTSLMRAQQIMMARVEEVLKPTGLTFSRYELLTLLTFTRTGALPMAKASARLQVHPTSVTNAVDRLESAKLVRRVPHPSDRRATLIEITQAGRDLALTATEQLNTQVFAQPGLSADKLDTLVRILAELRRSAGDFDTGDAPSKW</sequence>
<dbReference type="InterPro" id="IPR039422">
    <property type="entry name" value="MarR/SlyA-like"/>
</dbReference>
<organism evidence="2 3">
    <name type="scientific">Rhodococcus daqingensis</name>
    <dbReference type="NCBI Taxonomy" id="2479363"/>
    <lineage>
        <taxon>Bacteria</taxon>
        <taxon>Bacillati</taxon>
        <taxon>Actinomycetota</taxon>
        <taxon>Actinomycetes</taxon>
        <taxon>Mycobacteriales</taxon>
        <taxon>Nocardiaceae</taxon>
        <taxon>Rhodococcus</taxon>
    </lineage>
</organism>
<dbReference type="SMART" id="SM00347">
    <property type="entry name" value="HTH_MARR"/>
    <property type="match status" value="1"/>
</dbReference>
<evidence type="ECO:0000313" key="2">
    <source>
        <dbReference type="EMBL" id="MFC7449554.1"/>
    </source>
</evidence>
<dbReference type="InterPro" id="IPR036390">
    <property type="entry name" value="WH_DNA-bd_sf"/>
</dbReference>
<gene>
    <name evidence="2" type="ORF">ACFQS9_16780</name>
</gene>
<proteinExistence type="predicted"/>
<dbReference type="PANTHER" id="PTHR33164:SF101">
    <property type="entry name" value="TRANSCRIPTIONAL REPRESSOR MPRA"/>
    <property type="match status" value="1"/>
</dbReference>